<gene>
    <name evidence="2" type="ORF">AVEN_91858_1</name>
</gene>
<protein>
    <submittedName>
        <fullName evidence="2">Uncharacterized protein</fullName>
    </submittedName>
</protein>
<dbReference type="EMBL" id="BGPR01172782">
    <property type="protein sequence ID" value="GBM36708.1"/>
    <property type="molecule type" value="Genomic_DNA"/>
</dbReference>
<reference evidence="2 3" key="1">
    <citation type="journal article" date="2019" name="Sci. Rep.">
        <title>Orb-weaving spider Araneus ventricosus genome elucidates the spidroin gene catalogue.</title>
        <authorList>
            <person name="Kono N."/>
            <person name="Nakamura H."/>
            <person name="Ohtoshi R."/>
            <person name="Moran D.A.P."/>
            <person name="Shinohara A."/>
            <person name="Yoshida Y."/>
            <person name="Fujiwara M."/>
            <person name="Mori M."/>
            <person name="Tomita M."/>
            <person name="Arakawa K."/>
        </authorList>
    </citation>
    <scope>NUCLEOTIDE SEQUENCE [LARGE SCALE GENOMIC DNA]</scope>
</reference>
<keyword evidence="3" id="KW-1185">Reference proteome</keyword>
<dbReference type="Proteomes" id="UP000499080">
    <property type="component" value="Unassembled WGS sequence"/>
</dbReference>
<sequence>MQLEFPSQPKPSGTPDGASRSGPAQHDSTSQHLERAEFGQPTRHQTPQTQAQLYNETFIDHLSKSESTAHINQFVQFAYRESNKDLTILTA</sequence>
<feature type="region of interest" description="Disordered" evidence="1">
    <location>
        <begin position="1"/>
        <end position="50"/>
    </location>
</feature>
<organism evidence="2 3">
    <name type="scientific">Araneus ventricosus</name>
    <name type="common">Orbweaver spider</name>
    <name type="synonym">Epeira ventricosa</name>
    <dbReference type="NCBI Taxonomy" id="182803"/>
    <lineage>
        <taxon>Eukaryota</taxon>
        <taxon>Metazoa</taxon>
        <taxon>Ecdysozoa</taxon>
        <taxon>Arthropoda</taxon>
        <taxon>Chelicerata</taxon>
        <taxon>Arachnida</taxon>
        <taxon>Araneae</taxon>
        <taxon>Araneomorphae</taxon>
        <taxon>Entelegynae</taxon>
        <taxon>Araneoidea</taxon>
        <taxon>Araneidae</taxon>
        <taxon>Araneus</taxon>
    </lineage>
</organism>
<proteinExistence type="predicted"/>
<accession>A0A4Y2F7S1</accession>
<evidence type="ECO:0000313" key="3">
    <source>
        <dbReference type="Proteomes" id="UP000499080"/>
    </source>
</evidence>
<comment type="caution">
    <text evidence="2">The sequence shown here is derived from an EMBL/GenBank/DDBJ whole genome shotgun (WGS) entry which is preliminary data.</text>
</comment>
<dbReference type="AlphaFoldDB" id="A0A4Y2F7S1"/>
<evidence type="ECO:0000313" key="2">
    <source>
        <dbReference type="EMBL" id="GBM36708.1"/>
    </source>
</evidence>
<name>A0A4Y2F7S1_ARAVE</name>
<evidence type="ECO:0000256" key="1">
    <source>
        <dbReference type="SAM" id="MobiDB-lite"/>
    </source>
</evidence>